<evidence type="ECO:0000256" key="1">
    <source>
        <dbReference type="ARBA" id="ARBA00023125"/>
    </source>
</evidence>
<dbReference type="PANTHER" id="PTHR30461:SF2">
    <property type="entry name" value="SERINE RECOMBINASE PINE-RELATED"/>
    <property type="match status" value="1"/>
</dbReference>
<proteinExistence type="predicted"/>
<evidence type="ECO:0000259" key="3">
    <source>
        <dbReference type="PROSITE" id="PS51736"/>
    </source>
</evidence>
<keyword evidence="2" id="KW-0233">DNA recombination</keyword>
<keyword evidence="5" id="KW-1185">Reference proteome</keyword>
<gene>
    <name evidence="4" type="ORF">FPZ08_21740</name>
</gene>
<dbReference type="EMBL" id="CP042304">
    <property type="protein sequence ID" value="QDZ13125.1"/>
    <property type="molecule type" value="Genomic_DNA"/>
</dbReference>
<dbReference type="OrthoDB" id="9800103at2"/>
<dbReference type="GO" id="GO:0000150">
    <property type="term" value="F:DNA strand exchange activity"/>
    <property type="evidence" value="ECO:0007669"/>
    <property type="project" value="InterPro"/>
</dbReference>
<accession>A0A5B8M002</accession>
<evidence type="ECO:0000256" key="2">
    <source>
        <dbReference type="ARBA" id="ARBA00023172"/>
    </source>
</evidence>
<dbReference type="PANTHER" id="PTHR30461">
    <property type="entry name" value="DNA-INVERTASE FROM LAMBDOID PROPHAGE"/>
    <property type="match status" value="1"/>
</dbReference>
<keyword evidence="1" id="KW-0238">DNA-binding</keyword>
<dbReference type="InterPro" id="IPR006119">
    <property type="entry name" value="Resolv_N"/>
</dbReference>
<dbReference type="InterPro" id="IPR036162">
    <property type="entry name" value="Resolvase-like_N_sf"/>
</dbReference>
<dbReference type="PROSITE" id="PS51736">
    <property type="entry name" value="RECOMBINASES_3"/>
    <property type="match status" value="1"/>
</dbReference>
<dbReference type="RefSeq" id="WP_146292817.1">
    <property type="nucleotide sequence ID" value="NZ_CP042304.1"/>
</dbReference>
<dbReference type="SMART" id="SM00857">
    <property type="entry name" value="Resolvase"/>
    <property type="match status" value="1"/>
</dbReference>
<feature type="domain" description="Resolvase/invertase-type recombinase catalytic" evidence="3">
    <location>
        <begin position="3"/>
        <end position="143"/>
    </location>
</feature>
<evidence type="ECO:0000313" key="5">
    <source>
        <dbReference type="Proteomes" id="UP000315364"/>
    </source>
</evidence>
<protein>
    <submittedName>
        <fullName evidence="4">DNA invertase</fullName>
    </submittedName>
</protein>
<dbReference type="Gene3D" id="3.40.50.1390">
    <property type="entry name" value="Resolvase, N-terminal catalytic domain"/>
    <property type="match status" value="1"/>
</dbReference>
<name>A0A5B8M002_9HYPH</name>
<dbReference type="CDD" id="cd00338">
    <property type="entry name" value="Ser_Recombinase"/>
    <property type="match status" value="1"/>
</dbReference>
<sequence length="221" mass="24564">MRKYVTYTRVSTKDQGRSGLGLEAQQRDIQLFLDNYSEVPWEIVGEFQDVQSGGDDDRPQLRAALEQCRRIGAELLVAKLDRLSRKVSFIAQLMDDPKLRLRVATMPQADKFQLHIYAALAEQERDFISARTKAALKAAKARGRALGGLRDTTMKRNAAIQQKAVTEAKTLLHIIAPMRDAGKTLAAIADALDKMQVSTSRGGKWTAKQVSRVIGRAGQLE</sequence>
<dbReference type="GO" id="GO:0003677">
    <property type="term" value="F:DNA binding"/>
    <property type="evidence" value="ECO:0007669"/>
    <property type="project" value="UniProtKB-KW"/>
</dbReference>
<dbReference type="SUPFAM" id="SSF53041">
    <property type="entry name" value="Resolvase-like"/>
    <property type="match status" value="1"/>
</dbReference>
<dbReference type="Proteomes" id="UP000315364">
    <property type="component" value="Chromosome"/>
</dbReference>
<evidence type="ECO:0000313" key="4">
    <source>
        <dbReference type="EMBL" id="QDZ13125.1"/>
    </source>
</evidence>
<dbReference type="InterPro" id="IPR050639">
    <property type="entry name" value="SSR_resolvase"/>
</dbReference>
<dbReference type="AlphaFoldDB" id="A0A5B8M002"/>
<reference evidence="4 5" key="1">
    <citation type="submission" date="2019-07" db="EMBL/GenBank/DDBJ databases">
        <title>Full genome sequence of Devosia sp. Gsoil 520.</title>
        <authorList>
            <person name="Im W.-T."/>
        </authorList>
    </citation>
    <scope>NUCLEOTIDE SEQUENCE [LARGE SCALE GENOMIC DNA]</scope>
    <source>
        <strain evidence="4 5">Gsoil 520</strain>
    </source>
</reference>
<organism evidence="4 5">
    <name type="scientific">Devosia ginsengisoli</name>
    <dbReference type="NCBI Taxonomy" id="400770"/>
    <lineage>
        <taxon>Bacteria</taxon>
        <taxon>Pseudomonadati</taxon>
        <taxon>Pseudomonadota</taxon>
        <taxon>Alphaproteobacteria</taxon>
        <taxon>Hyphomicrobiales</taxon>
        <taxon>Devosiaceae</taxon>
        <taxon>Devosia</taxon>
    </lineage>
</organism>
<dbReference type="Pfam" id="PF00239">
    <property type="entry name" value="Resolvase"/>
    <property type="match status" value="1"/>
</dbReference>
<dbReference type="KEGG" id="dea:FPZ08_21740"/>